<comment type="caution">
    <text evidence="3">The sequence shown here is derived from an EMBL/GenBank/DDBJ whole genome shotgun (WGS) entry which is preliminary data.</text>
</comment>
<proteinExistence type="predicted"/>
<feature type="signal peptide" evidence="2">
    <location>
        <begin position="1"/>
        <end position="17"/>
    </location>
</feature>
<evidence type="ECO:0000256" key="1">
    <source>
        <dbReference type="SAM" id="Phobius"/>
    </source>
</evidence>
<dbReference type="RefSeq" id="XP_020438432.1">
    <property type="nucleotide sequence ID" value="XM_020571158.1"/>
</dbReference>
<dbReference type="InParanoid" id="D3AVK4"/>
<keyword evidence="4" id="KW-1185">Reference proteome</keyword>
<feature type="transmembrane region" description="Helical" evidence="1">
    <location>
        <begin position="575"/>
        <end position="600"/>
    </location>
</feature>
<feature type="chain" id="PRO_5003041652" evidence="2">
    <location>
        <begin position="18"/>
        <end position="627"/>
    </location>
</feature>
<protein>
    <submittedName>
        <fullName evidence="3">Uncharacterized protein</fullName>
    </submittedName>
</protein>
<accession>D3AVK4</accession>
<gene>
    <name evidence="3" type="ORF">PPL_00117</name>
</gene>
<dbReference type="AlphaFoldDB" id="D3AVK4"/>
<dbReference type="Proteomes" id="UP000001396">
    <property type="component" value="Unassembled WGS sequence"/>
</dbReference>
<reference evidence="3 4" key="1">
    <citation type="journal article" date="2011" name="Genome Res.">
        <title>Phylogeny-wide analysis of social amoeba genomes highlights ancient origins for complex intercellular communication.</title>
        <authorList>
            <person name="Heidel A.J."/>
            <person name="Lawal H.M."/>
            <person name="Felder M."/>
            <person name="Schilde C."/>
            <person name="Helps N.R."/>
            <person name="Tunggal B."/>
            <person name="Rivero F."/>
            <person name="John U."/>
            <person name="Schleicher M."/>
            <person name="Eichinger L."/>
            <person name="Platzer M."/>
            <person name="Noegel A.A."/>
            <person name="Schaap P."/>
            <person name="Gloeckner G."/>
        </authorList>
    </citation>
    <scope>NUCLEOTIDE SEQUENCE [LARGE SCALE GENOMIC DNA]</scope>
    <source>
        <strain evidence="4">ATCC 26659 / Pp 5 / PN500</strain>
    </source>
</reference>
<dbReference type="GeneID" id="31355651"/>
<keyword evidence="1" id="KW-1133">Transmembrane helix</keyword>
<evidence type="ECO:0000313" key="4">
    <source>
        <dbReference type="Proteomes" id="UP000001396"/>
    </source>
</evidence>
<keyword evidence="1" id="KW-0812">Transmembrane</keyword>
<evidence type="ECO:0000313" key="3">
    <source>
        <dbReference type="EMBL" id="EFA86327.1"/>
    </source>
</evidence>
<keyword evidence="2" id="KW-0732">Signal</keyword>
<name>D3AVK4_HETP5</name>
<keyword evidence="1" id="KW-0472">Membrane</keyword>
<dbReference type="EMBL" id="ADBJ01000002">
    <property type="protein sequence ID" value="EFA86327.1"/>
    <property type="molecule type" value="Genomic_DNA"/>
</dbReference>
<evidence type="ECO:0000256" key="2">
    <source>
        <dbReference type="SAM" id="SignalP"/>
    </source>
</evidence>
<sequence length="627" mass="67564">MQRSIIFICVLIAIANATEVSWVNNANQYNFFTPNNWNVNRTPVRDDNVNISPNNAYVYVNAPSAINSLTFDSPVNGTLVITGSGKITTNNAVLNNSATLYIDSSLKSAPAFQSNSSTTLLSKLQIKTGSIDTGYFNMMSAKVDLINGNQKINSNYINVVNSNIRQVSSNSEIKFATRFLGSNLESISSILNSNNKGLVSTVHSSNLSFTSSAFQTDNYMMFENSKINLVASSMRFRSLSLIDSGIFTAEASSVSFDKLFHTQSDNTITFKKFSTLQSSTGADFVATYRSSIYLENTILMMNGRFVLKDRSVLSFGGLVLPLTPIRIVLSDYAKVQYKGFFNNLFHSNNILADQAASESSEAVQNRELSTLTFELNDNAQFESDQNLNNINIIGGEKSSITLSNLVLSNSSIVSSNGLVINSNVVLNESTISSDVTNTGSISGSGVISGNLENQGTLGSFDTVSKIVIEGSVNSADPNSKIAILVNSNTDYTQIQVSQSLTLAQGVVVVKVSSAALLENNEFQLISYGSGEQAVTDNIVVEFENNQQVNYTLVTDGSSVSLKVNKAHEEPVTKSVLFISLMSVGAGVAAITALIVGALIIRNKRIKAKQADKGVKLDDNNSSIDISQ</sequence>
<organism evidence="3 4">
    <name type="scientific">Heterostelium pallidum (strain ATCC 26659 / Pp 5 / PN500)</name>
    <name type="common">Cellular slime mold</name>
    <name type="synonym">Polysphondylium pallidum</name>
    <dbReference type="NCBI Taxonomy" id="670386"/>
    <lineage>
        <taxon>Eukaryota</taxon>
        <taxon>Amoebozoa</taxon>
        <taxon>Evosea</taxon>
        <taxon>Eumycetozoa</taxon>
        <taxon>Dictyostelia</taxon>
        <taxon>Acytosteliales</taxon>
        <taxon>Acytosteliaceae</taxon>
        <taxon>Heterostelium</taxon>
    </lineage>
</organism>